<dbReference type="RefSeq" id="WP_069457130.1">
    <property type="nucleotide sequence ID" value="NZ_CP034910.1"/>
</dbReference>
<dbReference type="OrthoDB" id="8278561at2"/>
<accession>A0A1E3VGA2</accession>
<organism evidence="1 2">
    <name type="scientific">Sinorhizobium alkalisoli</name>
    <dbReference type="NCBI Taxonomy" id="1752398"/>
    <lineage>
        <taxon>Bacteria</taxon>
        <taxon>Pseudomonadati</taxon>
        <taxon>Pseudomonadota</taxon>
        <taxon>Alphaproteobacteria</taxon>
        <taxon>Hyphomicrobiales</taxon>
        <taxon>Rhizobiaceae</taxon>
        <taxon>Sinorhizobium/Ensifer group</taxon>
        <taxon>Sinorhizobium</taxon>
    </lineage>
</organism>
<comment type="caution">
    <text evidence="1">The sequence shown here is derived from an EMBL/GenBank/DDBJ whole genome shotgun (WGS) entry which is preliminary data.</text>
</comment>
<reference evidence="2" key="1">
    <citation type="submission" date="2016-05" db="EMBL/GenBank/DDBJ databases">
        <authorList>
            <person name="Li Y."/>
        </authorList>
    </citation>
    <scope>NUCLEOTIDE SEQUENCE [LARGE SCALE GENOMIC DNA]</scope>
    <source>
        <strain evidence="2">YIC4027</strain>
    </source>
</reference>
<sequence length="71" mass="8305">MQTQECLQLHFDVRSGRALLTYGDREYLLPEVYSTKEKAQTAAQHFAWEELGWKHRASDIRGASEVPVWLR</sequence>
<gene>
    <name evidence="1" type="ORF">A8M32_04035</name>
</gene>
<dbReference type="STRING" id="1752398.A8M32_04035"/>
<keyword evidence="2" id="KW-1185">Reference proteome</keyword>
<dbReference type="Proteomes" id="UP000094342">
    <property type="component" value="Unassembled WGS sequence"/>
</dbReference>
<proteinExistence type="predicted"/>
<name>A0A1E3VGA2_9HYPH</name>
<evidence type="ECO:0000313" key="1">
    <source>
        <dbReference type="EMBL" id="ODR92564.1"/>
    </source>
</evidence>
<evidence type="ECO:0000313" key="2">
    <source>
        <dbReference type="Proteomes" id="UP000094342"/>
    </source>
</evidence>
<protein>
    <submittedName>
        <fullName evidence="1">Uncharacterized protein</fullName>
    </submittedName>
</protein>
<dbReference type="AlphaFoldDB" id="A0A1E3VGA2"/>
<dbReference type="EMBL" id="LYBW01000042">
    <property type="protein sequence ID" value="ODR92564.1"/>
    <property type="molecule type" value="Genomic_DNA"/>
</dbReference>